<dbReference type="AlphaFoldDB" id="A0A915HL40"/>
<proteinExistence type="predicted"/>
<dbReference type="Proteomes" id="UP000887565">
    <property type="component" value="Unplaced"/>
</dbReference>
<keyword evidence="1" id="KW-1185">Reference proteome</keyword>
<accession>A0A915HL40</accession>
<reference evidence="2" key="1">
    <citation type="submission" date="2022-11" db="UniProtKB">
        <authorList>
            <consortium name="WormBaseParasite"/>
        </authorList>
    </citation>
    <scope>IDENTIFICATION</scope>
</reference>
<organism evidence="1 2">
    <name type="scientific">Romanomermis culicivorax</name>
    <name type="common">Nematode worm</name>
    <dbReference type="NCBI Taxonomy" id="13658"/>
    <lineage>
        <taxon>Eukaryota</taxon>
        <taxon>Metazoa</taxon>
        <taxon>Ecdysozoa</taxon>
        <taxon>Nematoda</taxon>
        <taxon>Enoplea</taxon>
        <taxon>Dorylaimia</taxon>
        <taxon>Mermithida</taxon>
        <taxon>Mermithoidea</taxon>
        <taxon>Mermithidae</taxon>
        <taxon>Romanomermis</taxon>
    </lineage>
</organism>
<evidence type="ECO:0000313" key="2">
    <source>
        <dbReference type="WBParaSite" id="nRc.2.0.1.t02688-RA"/>
    </source>
</evidence>
<dbReference type="WBParaSite" id="nRc.2.0.1.t02688-RA">
    <property type="protein sequence ID" value="nRc.2.0.1.t02688-RA"/>
    <property type="gene ID" value="nRc.2.0.1.g02688"/>
</dbReference>
<sequence length="144" mass="16447">IIRIDEGGGPEAQAPACTKIFAYRQWLRVNYRGQPAKTSLPCRRQFNWTTEDVGHVLAMYPGFKNSKFKLMNVSEERANRLGNITSEIFKRMQRKICLNGKKSISMVSVDKVNTSFGAKGQRPWHPLADCKLRKICQGFLQIDL</sequence>
<protein>
    <submittedName>
        <fullName evidence="2">Uncharacterized protein</fullName>
    </submittedName>
</protein>
<evidence type="ECO:0000313" key="1">
    <source>
        <dbReference type="Proteomes" id="UP000887565"/>
    </source>
</evidence>
<name>A0A915HL40_ROMCU</name>